<feature type="transmembrane region" description="Helical" evidence="9">
    <location>
        <begin position="121"/>
        <end position="144"/>
    </location>
</feature>
<evidence type="ECO:0000256" key="9">
    <source>
        <dbReference type="SAM" id="Phobius"/>
    </source>
</evidence>
<dbReference type="EC" id="2.7.13.3" evidence="2"/>
<accession>A0ABS5KRU5</accession>
<keyword evidence="9" id="KW-1133">Transmembrane helix</keyword>
<evidence type="ECO:0000256" key="3">
    <source>
        <dbReference type="ARBA" id="ARBA00022553"/>
    </source>
</evidence>
<keyword evidence="4" id="KW-0808">Transferase</keyword>
<dbReference type="Pfam" id="PF13796">
    <property type="entry name" value="Sensor"/>
    <property type="match status" value="1"/>
</dbReference>
<dbReference type="PANTHER" id="PTHR24421:SF10">
    <property type="entry name" value="NITRATE_NITRITE SENSOR PROTEIN NARQ"/>
    <property type="match status" value="1"/>
</dbReference>
<keyword evidence="9" id="KW-0472">Membrane</keyword>
<feature type="domain" description="Signal transduction histidine kinase subgroup 3 dimerisation and phosphoacceptor" evidence="11">
    <location>
        <begin position="240"/>
        <end position="311"/>
    </location>
</feature>
<keyword evidence="8" id="KW-0902">Two-component regulatory system</keyword>
<evidence type="ECO:0000256" key="5">
    <source>
        <dbReference type="ARBA" id="ARBA00022741"/>
    </source>
</evidence>
<evidence type="ECO:0000313" key="13">
    <source>
        <dbReference type="EMBL" id="MBS2548773.1"/>
    </source>
</evidence>
<feature type="domain" description="Histidine kinase/HSP90-like ATPase" evidence="10">
    <location>
        <begin position="352"/>
        <end position="433"/>
    </location>
</feature>
<dbReference type="RefSeq" id="WP_212010352.1">
    <property type="nucleotide sequence ID" value="NZ_JAAFYZ010000056.1"/>
</dbReference>
<dbReference type="InterPro" id="IPR025828">
    <property type="entry name" value="Put_sensor_dom"/>
</dbReference>
<evidence type="ECO:0000313" key="14">
    <source>
        <dbReference type="Proteomes" id="UP000730482"/>
    </source>
</evidence>
<name>A0ABS5KRU5_9ACTN</name>
<dbReference type="SUPFAM" id="SSF55874">
    <property type="entry name" value="ATPase domain of HSP90 chaperone/DNA topoisomerase II/histidine kinase"/>
    <property type="match status" value="1"/>
</dbReference>
<evidence type="ECO:0000256" key="4">
    <source>
        <dbReference type="ARBA" id="ARBA00022679"/>
    </source>
</evidence>
<keyword evidence="5" id="KW-0547">Nucleotide-binding</keyword>
<comment type="caution">
    <text evidence="13">The sequence shown here is derived from an EMBL/GenBank/DDBJ whole genome shotgun (WGS) entry which is preliminary data.</text>
</comment>
<evidence type="ECO:0000256" key="6">
    <source>
        <dbReference type="ARBA" id="ARBA00022777"/>
    </source>
</evidence>
<keyword evidence="7" id="KW-0067">ATP-binding</keyword>
<feature type="domain" description="Putative sensor" evidence="12">
    <location>
        <begin position="24"/>
        <end position="210"/>
    </location>
</feature>
<proteinExistence type="predicted"/>
<keyword evidence="6" id="KW-0418">Kinase</keyword>
<evidence type="ECO:0000259" key="11">
    <source>
        <dbReference type="Pfam" id="PF07730"/>
    </source>
</evidence>
<evidence type="ECO:0000256" key="1">
    <source>
        <dbReference type="ARBA" id="ARBA00000085"/>
    </source>
</evidence>
<feature type="transmembrane region" description="Helical" evidence="9">
    <location>
        <begin position="178"/>
        <end position="197"/>
    </location>
</feature>
<dbReference type="Gene3D" id="3.30.565.10">
    <property type="entry name" value="Histidine kinase-like ATPase, C-terminal domain"/>
    <property type="match status" value="1"/>
</dbReference>
<evidence type="ECO:0000259" key="10">
    <source>
        <dbReference type="Pfam" id="PF02518"/>
    </source>
</evidence>
<feature type="transmembrane region" description="Helical" evidence="9">
    <location>
        <begin position="54"/>
        <end position="70"/>
    </location>
</feature>
<sequence>MSTQPPPSAEPEAPHIGFVASALYLVASSVLWAVGFVVVNALLLLGVVLTVTPLGPWVVASAIAVARGFGRLYRGLVWRLFGVRLEPPADRKEGGVLTWRRFMLSGDGGGWMEAAFLSVRLPIALLNLVIGVGLWFYGLLWVFWPVMRNWDDLYTRQPDGTIKRGIHLFGFWFSTLQSAFVLSVVGLFMVALAAWVARKLVTLDLQFYRVVLGSGRSAARVRQLERSRSYAVDDSAATLRRIERDLHDGAQARLVALGMQLVMLKDTLDGDSADHTQLAHTRSLVDQAQVTAKTAIAELRDLVRGIHPPTLDQGLEPALRTLTANGPIPTELTVLVPDPRPAAAIETMAYFCAAELLTNAAKHGRATRASVLIEVAGGHLTLRVSDDGRGGARMRPGGGLAGLADRIGTVDGTVGIDSPEGGPTVVTVALPMKA</sequence>
<feature type="transmembrane region" description="Helical" evidence="9">
    <location>
        <begin position="21"/>
        <end position="48"/>
    </location>
</feature>
<dbReference type="InterPro" id="IPR003594">
    <property type="entry name" value="HATPase_dom"/>
</dbReference>
<dbReference type="Pfam" id="PF02518">
    <property type="entry name" value="HATPase_c"/>
    <property type="match status" value="1"/>
</dbReference>
<evidence type="ECO:0000256" key="8">
    <source>
        <dbReference type="ARBA" id="ARBA00023012"/>
    </source>
</evidence>
<dbReference type="InterPro" id="IPR011712">
    <property type="entry name" value="Sig_transdc_His_kin_sub3_dim/P"/>
</dbReference>
<protein>
    <recommendedName>
        <fullName evidence="2">histidine kinase</fullName>
        <ecNumber evidence="2">2.7.13.3</ecNumber>
    </recommendedName>
</protein>
<dbReference type="InterPro" id="IPR036890">
    <property type="entry name" value="HATPase_C_sf"/>
</dbReference>
<dbReference type="Pfam" id="PF07730">
    <property type="entry name" value="HisKA_3"/>
    <property type="match status" value="1"/>
</dbReference>
<keyword evidence="9" id="KW-0812">Transmembrane</keyword>
<organism evidence="13 14">
    <name type="scientific">Catenulispora pinistramenti</name>
    <dbReference type="NCBI Taxonomy" id="2705254"/>
    <lineage>
        <taxon>Bacteria</taxon>
        <taxon>Bacillati</taxon>
        <taxon>Actinomycetota</taxon>
        <taxon>Actinomycetes</taxon>
        <taxon>Catenulisporales</taxon>
        <taxon>Catenulisporaceae</taxon>
        <taxon>Catenulispora</taxon>
    </lineage>
</organism>
<gene>
    <name evidence="13" type="ORF">KGQ19_18060</name>
</gene>
<evidence type="ECO:0000256" key="7">
    <source>
        <dbReference type="ARBA" id="ARBA00022840"/>
    </source>
</evidence>
<evidence type="ECO:0000256" key="2">
    <source>
        <dbReference type="ARBA" id="ARBA00012438"/>
    </source>
</evidence>
<dbReference type="CDD" id="cd16917">
    <property type="entry name" value="HATPase_UhpB-NarQ-NarX-like"/>
    <property type="match status" value="1"/>
</dbReference>
<dbReference type="PANTHER" id="PTHR24421">
    <property type="entry name" value="NITRATE/NITRITE SENSOR PROTEIN NARX-RELATED"/>
    <property type="match status" value="1"/>
</dbReference>
<dbReference type="EMBL" id="JAAFYZ010000056">
    <property type="protein sequence ID" value="MBS2548773.1"/>
    <property type="molecule type" value="Genomic_DNA"/>
</dbReference>
<evidence type="ECO:0000259" key="12">
    <source>
        <dbReference type="Pfam" id="PF13796"/>
    </source>
</evidence>
<dbReference type="Gene3D" id="1.20.5.1930">
    <property type="match status" value="1"/>
</dbReference>
<dbReference type="Proteomes" id="UP000730482">
    <property type="component" value="Unassembled WGS sequence"/>
</dbReference>
<keyword evidence="14" id="KW-1185">Reference proteome</keyword>
<keyword evidence="3" id="KW-0597">Phosphoprotein</keyword>
<reference evidence="13 14" key="1">
    <citation type="submission" date="2020-02" db="EMBL/GenBank/DDBJ databases">
        <title>Acidophilic actinobacteria isolated from forest soil.</title>
        <authorList>
            <person name="Golinska P."/>
        </authorList>
    </citation>
    <scope>NUCLEOTIDE SEQUENCE [LARGE SCALE GENOMIC DNA]</scope>
    <source>
        <strain evidence="13 14">NL8</strain>
    </source>
</reference>
<dbReference type="InterPro" id="IPR050482">
    <property type="entry name" value="Sensor_HK_TwoCompSys"/>
</dbReference>
<comment type="catalytic activity">
    <reaction evidence="1">
        <text>ATP + protein L-histidine = ADP + protein N-phospho-L-histidine.</text>
        <dbReference type="EC" id="2.7.13.3"/>
    </reaction>
</comment>